<evidence type="ECO:0000313" key="2">
    <source>
        <dbReference type="Proteomes" id="UP001209885"/>
    </source>
</evidence>
<gene>
    <name evidence="1" type="ORF">OO013_06210</name>
</gene>
<comment type="caution">
    <text evidence="1">The sequence shown here is derived from an EMBL/GenBank/DDBJ whole genome shotgun (WGS) entry which is preliminary data.</text>
</comment>
<reference evidence="1 2" key="1">
    <citation type="submission" date="2022-11" db="EMBL/GenBank/DDBJ databases">
        <title>The characterization of three novel Bacteroidetes species and genomic analysis of their roles in tidal elemental geochemical cycles.</title>
        <authorList>
            <person name="Ma K."/>
        </authorList>
    </citation>
    <scope>NUCLEOTIDE SEQUENCE [LARGE SCALE GENOMIC DNA]</scope>
    <source>
        <strain evidence="1 2">M17</strain>
    </source>
</reference>
<keyword evidence="2" id="KW-1185">Reference proteome</keyword>
<evidence type="ECO:0000313" key="1">
    <source>
        <dbReference type="EMBL" id="MCX2743451.1"/>
    </source>
</evidence>
<sequence length="58" mass="6917">MNMSLLSYSKTILSKVKCYPNIYKKEYKKAIKNLDPHEARELKEWLQQQEVEFAEIPA</sequence>
<accession>A0ABT3RPP3</accession>
<dbReference type="RefSeq" id="WP_266055833.1">
    <property type="nucleotide sequence ID" value="NZ_JAPFQN010000003.1"/>
</dbReference>
<dbReference type="Proteomes" id="UP001209885">
    <property type="component" value="Unassembled WGS sequence"/>
</dbReference>
<protein>
    <submittedName>
        <fullName evidence="1">Uncharacterized protein</fullName>
    </submittedName>
</protein>
<organism evidence="1 2">
    <name type="scientific">Mangrovivirga halotolerans</name>
    <dbReference type="NCBI Taxonomy" id="2993936"/>
    <lineage>
        <taxon>Bacteria</taxon>
        <taxon>Pseudomonadati</taxon>
        <taxon>Bacteroidota</taxon>
        <taxon>Cytophagia</taxon>
        <taxon>Cytophagales</taxon>
        <taxon>Mangrovivirgaceae</taxon>
        <taxon>Mangrovivirga</taxon>
    </lineage>
</organism>
<dbReference type="EMBL" id="JAPFQN010000003">
    <property type="protein sequence ID" value="MCX2743451.1"/>
    <property type="molecule type" value="Genomic_DNA"/>
</dbReference>
<name>A0ABT3RPP3_9BACT</name>
<proteinExistence type="predicted"/>